<name>A0A7S3J6G5_9SPIT</name>
<accession>A0A7S3J6G5</accession>
<protein>
    <submittedName>
        <fullName evidence="1">Uncharacterized protein</fullName>
    </submittedName>
</protein>
<proteinExistence type="predicted"/>
<reference evidence="1" key="1">
    <citation type="submission" date="2021-01" db="EMBL/GenBank/DDBJ databases">
        <authorList>
            <person name="Corre E."/>
            <person name="Pelletier E."/>
            <person name="Niang G."/>
            <person name="Scheremetjew M."/>
            <person name="Finn R."/>
            <person name="Kale V."/>
            <person name="Holt S."/>
            <person name="Cochrane G."/>
            <person name="Meng A."/>
            <person name="Brown T."/>
            <person name="Cohen L."/>
        </authorList>
    </citation>
    <scope>NUCLEOTIDE SEQUENCE</scope>
    <source>
        <strain evidence="1">FSP1.4</strain>
    </source>
</reference>
<evidence type="ECO:0000313" key="1">
    <source>
        <dbReference type="EMBL" id="CAE0344816.1"/>
    </source>
</evidence>
<organism evidence="1">
    <name type="scientific">Euplotes harpa</name>
    <dbReference type="NCBI Taxonomy" id="151035"/>
    <lineage>
        <taxon>Eukaryota</taxon>
        <taxon>Sar</taxon>
        <taxon>Alveolata</taxon>
        <taxon>Ciliophora</taxon>
        <taxon>Intramacronucleata</taxon>
        <taxon>Spirotrichea</taxon>
        <taxon>Hypotrichia</taxon>
        <taxon>Euplotida</taxon>
        <taxon>Euplotidae</taxon>
        <taxon>Euplotes</taxon>
    </lineage>
</organism>
<gene>
    <name evidence="1" type="ORF">EHAR0213_LOCUS3725</name>
</gene>
<sequence>MHILYFHCFANHIYCVTPGDLLAMDVVRHPDAGSTRSLKMKDVNEVLATMKRERFVLTDDDNVYVVCGKNRMRLIADGLNEWAREDPGDREQMLIADVHDDEKFQTIPVEFLIKVAEFMDDEGEAVFDRVNGEPSIKFLNL</sequence>
<dbReference type="EMBL" id="HBII01008497">
    <property type="protein sequence ID" value="CAE0344816.1"/>
    <property type="molecule type" value="Transcribed_RNA"/>
</dbReference>
<dbReference type="AlphaFoldDB" id="A0A7S3J6G5"/>